<comment type="caution">
    <text evidence="4">The sequence shown here is derived from an EMBL/GenBank/DDBJ whole genome shotgun (WGS) entry which is preliminary data.</text>
</comment>
<evidence type="ECO:0008006" key="6">
    <source>
        <dbReference type="Google" id="ProtNLM"/>
    </source>
</evidence>
<organism evidence="4 5">
    <name type="scientific">Luethyella okanaganae</name>
    <dbReference type="NCBI Taxonomy" id="69372"/>
    <lineage>
        <taxon>Bacteria</taxon>
        <taxon>Bacillati</taxon>
        <taxon>Actinomycetota</taxon>
        <taxon>Actinomycetes</taxon>
        <taxon>Micrococcales</taxon>
        <taxon>Microbacteriaceae</taxon>
        <taxon>Luethyella</taxon>
    </lineage>
</organism>
<feature type="region of interest" description="Disordered" evidence="1">
    <location>
        <begin position="290"/>
        <end position="311"/>
    </location>
</feature>
<keyword evidence="2" id="KW-0472">Membrane</keyword>
<keyword evidence="2" id="KW-0812">Transmembrane</keyword>
<protein>
    <recommendedName>
        <fullName evidence="6">PBP domain-containing protein</fullName>
    </recommendedName>
</protein>
<feature type="signal peptide" evidence="3">
    <location>
        <begin position="1"/>
        <end position="35"/>
    </location>
</feature>
<dbReference type="Gene3D" id="3.40.190.10">
    <property type="entry name" value="Periplasmic binding protein-like II"/>
    <property type="match status" value="1"/>
</dbReference>
<dbReference type="Proteomes" id="UP001596306">
    <property type="component" value="Unassembled WGS sequence"/>
</dbReference>
<keyword evidence="3" id="KW-0732">Signal</keyword>
<dbReference type="EMBL" id="JBHSTP010000002">
    <property type="protein sequence ID" value="MFC6356682.1"/>
    <property type="molecule type" value="Genomic_DNA"/>
</dbReference>
<feature type="transmembrane region" description="Helical" evidence="2">
    <location>
        <begin position="879"/>
        <end position="899"/>
    </location>
</feature>
<evidence type="ECO:0000313" key="5">
    <source>
        <dbReference type="Proteomes" id="UP001596306"/>
    </source>
</evidence>
<reference evidence="5" key="1">
    <citation type="journal article" date="2019" name="Int. J. Syst. Evol. Microbiol.">
        <title>The Global Catalogue of Microorganisms (GCM) 10K type strain sequencing project: providing services to taxonomists for standard genome sequencing and annotation.</title>
        <authorList>
            <consortium name="The Broad Institute Genomics Platform"/>
            <consortium name="The Broad Institute Genome Sequencing Center for Infectious Disease"/>
            <person name="Wu L."/>
            <person name="Ma J."/>
        </authorList>
    </citation>
    <scope>NUCLEOTIDE SEQUENCE [LARGE SCALE GENOMIC DNA]</scope>
    <source>
        <strain evidence="5">CCUG 43304</strain>
    </source>
</reference>
<keyword evidence="2" id="KW-1133">Transmembrane helix</keyword>
<feature type="chain" id="PRO_5045535826" description="PBP domain-containing protein" evidence="3">
    <location>
        <begin position="36"/>
        <end position="906"/>
    </location>
</feature>
<dbReference type="SUPFAM" id="SSF53850">
    <property type="entry name" value="Periplasmic binding protein-like II"/>
    <property type="match status" value="1"/>
</dbReference>
<evidence type="ECO:0000256" key="2">
    <source>
        <dbReference type="SAM" id="Phobius"/>
    </source>
</evidence>
<accession>A0ABW1VGK2</accession>
<dbReference type="RefSeq" id="WP_386731431.1">
    <property type="nucleotide sequence ID" value="NZ_JBHSTP010000002.1"/>
</dbReference>
<keyword evidence="5" id="KW-1185">Reference proteome</keyword>
<gene>
    <name evidence="4" type="ORF">ACFQB0_11245</name>
</gene>
<sequence length="906" mass="95246">MSRIGSLLAVRLLSLAIAASSAVGLVLVNPSIAPAAQAATASDSEVSIKWTDATVGDVAQPRRDPQSPHYGDFTHLEVVVSQTKGLIDQGIDVRVSGMSQTQPGSDGLRAIPLAMNFVQAMQCWGDPADEATFRETCQWGGWAMERFGSQIEKVLPQDSWFRTQVQPGDVDVPFRDANAAADVPPVTGNSIVSPKNPALREWPLVSLFSASTSNEVPGVGINADGTTHFPFEVQSALQAPQLGCGSGVRSTASQRCYLVIVPRGSHFGGEVGEGKCAVGGYVADEYGSRIPNPDGSDRQYRPGEANAVQEGSPLNPKCDYWNNRVVVPLDFEPVTGTCPLGAKERGMVGSQLLVGAMGSWQRALCQSIGNVYNFVSNPDSTARSQLLAGRAGLAFMSDPLGTGILTARESENLATTDVVYAPIAISGGLVVSYAYENSAGRHEDLKFSPRLLAKLLTQSYPFQPPLYANSGEVIDHLGAVNLRYGYFINDPDVKALNPKITSSTNPKVILPGPSSADAIAQLWRWIQADKEAAAWLSGEPDPWGMTVNPYYLPKKSAQAKVPIVDDHGGIVKDASGKTTYRDVGLASIDDTPLNLATTPPSSFPKADETLAPKNMSSYPEIRTPYGSQQFSPYSENLLSTARDTIRANPHVKTEWDRYKFVSDGVIGDWVSIAPQPPGNKFIISVTDSASAERYGLNVAPLQLPNRPGVFVGPTPEGMTAALGTLVPVAGSPIKQPDVTRMPDTAYPLTLLSYAAVNLTTSDAAARKDYALMINQVTTTGQERGTARGKLPAGYLPLTDAMKAQAKNAAEAILNYVPKPKPGAAAAGPAAVAAPAGAPGAGAQQAAGGAPAGGQVTQNAAAVVSDQVTPKFDAPLPAQAALGVSLIVGLGGAAFAPLLMRPRRLGG</sequence>
<evidence type="ECO:0000313" key="4">
    <source>
        <dbReference type="EMBL" id="MFC6356682.1"/>
    </source>
</evidence>
<evidence type="ECO:0000256" key="3">
    <source>
        <dbReference type="SAM" id="SignalP"/>
    </source>
</evidence>
<evidence type="ECO:0000256" key="1">
    <source>
        <dbReference type="SAM" id="MobiDB-lite"/>
    </source>
</evidence>
<proteinExistence type="predicted"/>
<name>A0ABW1VGK2_9MICO</name>